<dbReference type="EMBL" id="BMAU01021083">
    <property type="protein sequence ID" value="GFX89825.1"/>
    <property type="molecule type" value="Genomic_DNA"/>
</dbReference>
<evidence type="ECO:0000313" key="2">
    <source>
        <dbReference type="Proteomes" id="UP000887159"/>
    </source>
</evidence>
<evidence type="ECO:0000313" key="1">
    <source>
        <dbReference type="EMBL" id="GFX89825.1"/>
    </source>
</evidence>
<gene>
    <name evidence="1" type="ORF">TNCV_1005611</name>
</gene>
<accession>A0A8X6R813</accession>
<keyword evidence="2" id="KW-1185">Reference proteome</keyword>
<protein>
    <submittedName>
        <fullName evidence="1">Uncharacterized protein</fullName>
    </submittedName>
</protein>
<sequence length="110" mass="12997">MFVRIKEGFLYNPLDHSRESHCLVSRYVSTGWILTREAMLDLIVSGLAKPSLYTDYAKVLIWTDERVWTVGKRSHPDWTLVGYLQWKWVRPQRKLVWKSFNDLILGQQAS</sequence>
<reference evidence="1" key="1">
    <citation type="submission" date="2020-08" db="EMBL/GenBank/DDBJ databases">
        <title>Multicomponent nature underlies the extraordinary mechanical properties of spider dragline silk.</title>
        <authorList>
            <person name="Kono N."/>
            <person name="Nakamura H."/>
            <person name="Mori M."/>
            <person name="Yoshida Y."/>
            <person name="Ohtoshi R."/>
            <person name="Malay A.D."/>
            <person name="Moran D.A.P."/>
            <person name="Tomita M."/>
            <person name="Numata K."/>
            <person name="Arakawa K."/>
        </authorList>
    </citation>
    <scope>NUCLEOTIDE SEQUENCE</scope>
</reference>
<dbReference type="Proteomes" id="UP000887159">
    <property type="component" value="Unassembled WGS sequence"/>
</dbReference>
<organism evidence="1 2">
    <name type="scientific">Trichonephila clavipes</name>
    <name type="common">Golden silk orbweaver</name>
    <name type="synonym">Nephila clavipes</name>
    <dbReference type="NCBI Taxonomy" id="2585209"/>
    <lineage>
        <taxon>Eukaryota</taxon>
        <taxon>Metazoa</taxon>
        <taxon>Ecdysozoa</taxon>
        <taxon>Arthropoda</taxon>
        <taxon>Chelicerata</taxon>
        <taxon>Arachnida</taxon>
        <taxon>Araneae</taxon>
        <taxon>Araneomorphae</taxon>
        <taxon>Entelegynae</taxon>
        <taxon>Araneoidea</taxon>
        <taxon>Nephilidae</taxon>
        <taxon>Trichonephila</taxon>
    </lineage>
</organism>
<comment type="caution">
    <text evidence="1">The sequence shown here is derived from an EMBL/GenBank/DDBJ whole genome shotgun (WGS) entry which is preliminary data.</text>
</comment>
<name>A0A8X6R813_TRICX</name>
<dbReference type="AlphaFoldDB" id="A0A8X6R813"/>
<proteinExistence type="predicted"/>